<dbReference type="Proteomes" id="UP001627154">
    <property type="component" value="Unassembled WGS sequence"/>
</dbReference>
<accession>A0ABD2WWF9</accession>
<keyword evidence="2" id="KW-1185">Reference proteome</keyword>
<reference evidence="1 2" key="1">
    <citation type="journal article" date="2024" name="bioRxiv">
        <title>A reference genome for Trichogramma kaykai: A tiny desert-dwelling parasitoid wasp with competing sex-ratio distorters.</title>
        <authorList>
            <person name="Culotta J."/>
            <person name="Lindsey A.R."/>
        </authorList>
    </citation>
    <scope>NUCLEOTIDE SEQUENCE [LARGE SCALE GENOMIC DNA]</scope>
    <source>
        <strain evidence="1 2">KSX58</strain>
    </source>
</reference>
<evidence type="ECO:0000313" key="2">
    <source>
        <dbReference type="Proteomes" id="UP001627154"/>
    </source>
</evidence>
<dbReference type="AlphaFoldDB" id="A0ABD2WWF9"/>
<comment type="caution">
    <text evidence="1">The sequence shown here is derived from an EMBL/GenBank/DDBJ whole genome shotgun (WGS) entry which is preliminary data.</text>
</comment>
<organism evidence="1 2">
    <name type="scientific">Trichogramma kaykai</name>
    <dbReference type="NCBI Taxonomy" id="54128"/>
    <lineage>
        <taxon>Eukaryota</taxon>
        <taxon>Metazoa</taxon>
        <taxon>Ecdysozoa</taxon>
        <taxon>Arthropoda</taxon>
        <taxon>Hexapoda</taxon>
        <taxon>Insecta</taxon>
        <taxon>Pterygota</taxon>
        <taxon>Neoptera</taxon>
        <taxon>Endopterygota</taxon>
        <taxon>Hymenoptera</taxon>
        <taxon>Apocrita</taxon>
        <taxon>Proctotrupomorpha</taxon>
        <taxon>Chalcidoidea</taxon>
        <taxon>Trichogrammatidae</taxon>
        <taxon>Trichogramma</taxon>
    </lineage>
</organism>
<gene>
    <name evidence="1" type="ORF">TKK_008842</name>
</gene>
<dbReference type="EMBL" id="JBJJXI010000066">
    <property type="protein sequence ID" value="KAL3397270.1"/>
    <property type="molecule type" value="Genomic_DNA"/>
</dbReference>
<sequence>MAQEKSPQSQQLHSGPTKFVPLTQCISPKSSLNTKATVKDKKKLRSAVYAGCGSKERRCSNLLILYGFLESEERLECYKSFINYINAISTGLLLLVGVCTPRSHICFLGADSTSEFSRVRSSSRELFIRRAPTLHASCADFRELDSFSRSRAGKKETRLDEKLRRETKSILRDP</sequence>
<proteinExistence type="predicted"/>
<evidence type="ECO:0000313" key="1">
    <source>
        <dbReference type="EMBL" id="KAL3397270.1"/>
    </source>
</evidence>
<name>A0ABD2WWF9_9HYME</name>
<protein>
    <submittedName>
        <fullName evidence="1">Uncharacterized protein</fullName>
    </submittedName>
</protein>